<sequence>MALPRIGLTLRLPINPSVNKLSALPKRTFCNSPHQSIRIPGSSSRQPASSLRHAPTPARWQVTTLFRSQAAKNARWKTTWKTPQAPRPNPDPTPNLGSPASLSLSQRLKKLSREYGWTAVGVYFALSVLDFPFCFLAVRMLGPERVGQWEHAAVEWVRETVEIPFPGLMKPRAEPAVPGDRPEAVLAETADKTAMASGDSSASLWTLLVLSYAVHKSLIFFRVPLTAAVLPKVVKTLRQWGWDVGKRSSKA</sequence>
<organism evidence="3 4">
    <name type="scientific">Microthyrium microscopicum</name>
    <dbReference type="NCBI Taxonomy" id="703497"/>
    <lineage>
        <taxon>Eukaryota</taxon>
        <taxon>Fungi</taxon>
        <taxon>Dikarya</taxon>
        <taxon>Ascomycota</taxon>
        <taxon>Pezizomycotina</taxon>
        <taxon>Dothideomycetes</taxon>
        <taxon>Dothideomycetes incertae sedis</taxon>
        <taxon>Microthyriales</taxon>
        <taxon>Microthyriaceae</taxon>
        <taxon>Microthyrium</taxon>
    </lineage>
</organism>
<evidence type="ECO:0000259" key="2">
    <source>
        <dbReference type="Pfam" id="PF06916"/>
    </source>
</evidence>
<evidence type="ECO:0000256" key="1">
    <source>
        <dbReference type="SAM" id="MobiDB-lite"/>
    </source>
</evidence>
<dbReference type="Proteomes" id="UP000799302">
    <property type="component" value="Unassembled WGS sequence"/>
</dbReference>
<protein>
    <recommendedName>
        <fullName evidence="2">DUF1279 domain-containing protein</fullName>
    </recommendedName>
</protein>
<gene>
    <name evidence="3" type="ORF">BT63DRAFT_428385</name>
</gene>
<dbReference type="InterPro" id="IPR045866">
    <property type="entry name" value="FAM210A/B-like"/>
</dbReference>
<dbReference type="GO" id="GO:0005739">
    <property type="term" value="C:mitochondrion"/>
    <property type="evidence" value="ECO:0007669"/>
    <property type="project" value="TreeGrafter"/>
</dbReference>
<proteinExistence type="predicted"/>
<name>A0A6A6TZC4_9PEZI</name>
<feature type="compositionally biased region" description="Polar residues" evidence="1">
    <location>
        <begin position="32"/>
        <end position="49"/>
    </location>
</feature>
<dbReference type="EMBL" id="MU004240">
    <property type="protein sequence ID" value="KAF2665425.1"/>
    <property type="molecule type" value="Genomic_DNA"/>
</dbReference>
<dbReference type="InterPro" id="IPR009688">
    <property type="entry name" value="FAM210A/B-like_dom"/>
</dbReference>
<accession>A0A6A6TZC4</accession>
<dbReference type="AlphaFoldDB" id="A0A6A6TZC4"/>
<keyword evidence="4" id="KW-1185">Reference proteome</keyword>
<dbReference type="Pfam" id="PF06916">
    <property type="entry name" value="FAM210A-B_dom"/>
    <property type="match status" value="1"/>
</dbReference>
<dbReference type="OrthoDB" id="426386at2759"/>
<feature type="domain" description="DUF1279" evidence="2">
    <location>
        <begin position="106"/>
        <end position="231"/>
    </location>
</feature>
<feature type="region of interest" description="Disordered" evidence="1">
    <location>
        <begin position="32"/>
        <end position="55"/>
    </location>
</feature>
<evidence type="ECO:0000313" key="4">
    <source>
        <dbReference type="Proteomes" id="UP000799302"/>
    </source>
</evidence>
<evidence type="ECO:0000313" key="3">
    <source>
        <dbReference type="EMBL" id="KAF2665425.1"/>
    </source>
</evidence>
<reference evidence="3" key="1">
    <citation type="journal article" date="2020" name="Stud. Mycol.">
        <title>101 Dothideomycetes genomes: a test case for predicting lifestyles and emergence of pathogens.</title>
        <authorList>
            <person name="Haridas S."/>
            <person name="Albert R."/>
            <person name="Binder M."/>
            <person name="Bloem J."/>
            <person name="Labutti K."/>
            <person name="Salamov A."/>
            <person name="Andreopoulos B."/>
            <person name="Baker S."/>
            <person name="Barry K."/>
            <person name="Bills G."/>
            <person name="Bluhm B."/>
            <person name="Cannon C."/>
            <person name="Castanera R."/>
            <person name="Culley D."/>
            <person name="Daum C."/>
            <person name="Ezra D."/>
            <person name="Gonzalez J."/>
            <person name="Henrissat B."/>
            <person name="Kuo A."/>
            <person name="Liang C."/>
            <person name="Lipzen A."/>
            <person name="Lutzoni F."/>
            <person name="Magnuson J."/>
            <person name="Mondo S."/>
            <person name="Nolan M."/>
            <person name="Ohm R."/>
            <person name="Pangilinan J."/>
            <person name="Park H.-J."/>
            <person name="Ramirez L."/>
            <person name="Alfaro M."/>
            <person name="Sun H."/>
            <person name="Tritt A."/>
            <person name="Yoshinaga Y."/>
            <person name="Zwiers L.-H."/>
            <person name="Turgeon B."/>
            <person name="Goodwin S."/>
            <person name="Spatafora J."/>
            <person name="Crous P."/>
            <person name="Grigoriev I."/>
        </authorList>
    </citation>
    <scope>NUCLEOTIDE SEQUENCE</scope>
    <source>
        <strain evidence="3">CBS 115976</strain>
    </source>
</reference>
<dbReference type="PANTHER" id="PTHR21377">
    <property type="entry name" value="PROTEIN FAM210B, MITOCHONDRIAL"/>
    <property type="match status" value="1"/>
</dbReference>
<feature type="region of interest" description="Disordered" evidence="1">
    <location>
        <begin position="71"/>
        <end position="101"/>
    </location>
</feature>
<dbReference type="PANTHER" id="PTHR21377:SF0">
    <property type="entry name" value="PROTEIN FAM210B, MITOCHONDRIAL"/>
    <property type="match status" value="1"/>
</dbReference>